<sequence>MPYSDAGLSALSTANGFTLWHYRTTDDRATVLAPGYFAPAAGRLLPGDIVIVQASDATAIVPIRGGTLPGGGVTVDGSGSQPALLRSVLLPFSVALPATAVARAIEPDPLPGIVVTGDPIAAGATVTGPIAAVTFVLRSASGADATAPVTVPVSAGRADAAFDAPAPGGGYRLLARDAADPTLFALSSPVSVVLPPRLLTEAGGRLLLEDGFLLLLA</sequence>
<name>A0ABS4AZ84_9PROT</name>
<dbReference type="Proteomes" id="UP000680815">
    <property type="component" value="Unassembled WGS sequence"/>
</dbReference>
<evidence type="ECO:0000313" key="1">
    <source>
        <dbReference type="EMBL" id="MBP0465852.1"/>
    </source>
</evidence>
<dbReference type="RefSeq" id="WP_209353237.1">
    <property type="nucleotide sequence ID" value="NZ_JAGIYZ010000019.1"/>
</dbReference>
<comment type="caution">
    <text evidence="1">The sequence shown here is derived from an EMBL/GenBank/DDBJ whole genome shotgun (WGS) entry which is preliminary data.</text>
</comment>
<dbReference type="EMBL" id="JAGIYZ010000019">
    <property type="protein sequence ID" value="MBP0465852.1"/>
    <property type="molecule type" value="Genomic_DNA"/>
</dbReference>
<reference evidence="1 2" key="1">
    <citation type="submission" date="2021-03" db="EMBL/GenBank/DDBJ databases">
        <authorList>
            <person name="So Y."/>
        </authorList>
    </citation>
    <scope>NUCLEOTIDE SEQUENCE [LARGE SCALE GENOMIC DNA]</scope>
    <source>
        <strain evidence="1 2">PWR1</strain>
    </source>
</reference>
<protein>
    <recommendedName>
        <fullName evidence="3">Hedgehog/Intein (Hint) domain-containing protein</fullName>
    </recommendedName>
</protein>
<organism evidence="1 2">
    <name type="scientific">Roseomonas nitratireducens</name>
    <dbReference type="NCBI Taxonomy" id="2820810"/>
    <lineage>
        <taxon>Bacteria</taxon>
        <taxon>Pseudomonadati</taxon>
        <taxon>Pseudomonadota</taxon>
        <taxon>Alphaproteobacteria</taxon>
        <taxon>Acetobacterales</taxon>
        <taxon>Roseomonadaceae</taxon>
        <taxon>Roseomonas</taxon>
    </lineage>
</organism>
<proteinExistence type="predicted"/>
<keyword evidence="2" id="KW-1185">Reference proteome</keyword>
<gene>
    <name evidence="1" type="ORF">J5Y09_18140</name>
</gene>
<evidence type="ECO:0008006" key="3">
    <source>
        <dbReference type="Google" id="ProtNLM"/>
    </source>
</evidence>
<evidence type="ECO:0000313" key="2">
    <source>
        <dbReference type="Proteomes" id="UP000680815"/>
    </source>
</evidence>
<accession>A0ABS4AZ84</accession>